<feature type="region of interest" description="Disordered" evidence="2">
    <location>
        <begin position="154"/>
        <end position="175"/>
    </location>
</feature>
<name>A0A2N7ARK7_9LACO</name>
<dbReference type="GO" id="GO:0003677">
    <property type="term" value="F:DNA binding"/>
    <property type="evidence" value="ECO:0007669"/>
    <property type="project" value="UniProtKB-KW"/>
</dbReference>
<proteinExistence type="predicted"/>
<dbReference type="AlphaFoldDB" id="A0A2N7ARK7"/>
<evidence type="ECO:0000259" key="3">
    <source>
        <dbReference type="Pfam" id="PF18008"/>
    </source>
</evidence>
<dbReference type="InterPro" id="IPR036390">
    <property type="entry name" value="WH_DNA-bd_sf"/>
</dbReference>
<dbReference type="InterPro" id="IPR041151">
    <property type="entry name" value="Bac_RepA_C"/>
</dbReference>
<gene>
    <name evidence="4" type="ORF">CBP76_11635</name>
</gene>
<dbReference type="Pfam" id="PF13412">
    <property type="entry name" value="HTH_24"/>
    <property type="match status" value="1"/>
</dbReference>
<keyword evidence="1" id="KW-0238">DNA-binding</keyword>
<sequence>MLISLFSFYEKTWKDDNNMSNDKTLQEAMKRAKQDFVEPKGYIALIDLGDKSLNGNPTQVFSAIYNRLGLSVQNGEDFFDRKENRYYVVYTYSDLAELINQSTKTISRIMDKLVEAGLIFRKKCFNGTYKLFPSLPDAVKEKFLGHSKKDVATDAPQQVESADTTPADKKSSSNKTNSLLNYLNFNHLKLRSNNTNNSKINKNIDNVEIAAEESTLLSYGMPQNLIDTLVSLSYGSAKKLTNYAKLIMNAKKKVYRDLNYRKEPLARTATMFESNEFIKDRINREVSRIILYVGKKYHDQESMDKVMFTSFKNFFQECFDLLKMYGSIENQTSLVC</sequence>
<accession>A0A2N7ARK7</accession>
<dbReference type="Pfam" id="PF18008">
    <property type="entry name" value="Bac_RepA_C"/>
    <property type="match status" value="1"/>
</dbReference>
<dbReference type="Proteomes" id="UP000235649">
    <property type="component" value="Unassembled WGS sequence"/>
</dbReference>
<protein>
    <recommendedName>
        <fullName evidence="3">Replication initiator protein A C-terminal domain-containing protein</fullName>
    </recommendedName>
</protein>
<evidence type="ECO:0000256" key="1">
    <source>
        <dbReference type="ARBA" id="ARBA00023125"/>
    </source>
</evidence>
<feature type="domain" description="Replication initiator protein A C-terminal" evidence="3">
    <location>
        <begin position="222"/>
        <end position="318"/>
    </location>
</feature>
<comment type="caution">
    <text evidence="4">The sequence shown here is derived from an EMBL/GenBank/DDBJ whole genome shotgun (WGS) entry which is preliminary data.</text>
</comment>
<dbReference type="SUPFAM" id="SSF46785">
    <property type="entry name" value="Winged helix' DNA-binding domain"/>
    <property type="match status" value="1"/>
</dbReference>
<evidence type="ECO:0000313" key="4">
    <source>
        <dbReference type="EMBL" id="PMD67984.1"/>
    </source>
</evidence>
<organism evidence="4 5">
    <name type="scientific">Companilactobacillus nuruki</name>
    <dbReference type="NCBI Taxonomy" id="1993540"/>
    <lineage>
        <taxon>Bacteria</taxon>
        <taxon>Bacillati</taxon>
        <taxon>Bacillota</taxon>
        <taxon>Bacilli</taxon>
        <taxon>Lactobacillales</taxon>
        <taxon>Lactobacillaceae</taxon>
        <taxon>Companilactobacillus</taxon>
    </lineage>
</organism>
<dbReference type="EMBL" id="NIPR01000059">
    <property type="protein sequence ID" value="PMD67984.1"/>
    <property type="molecule type" value="Genomic_DNA"/>
</dbReference>
<keyword evidence="5" id="KW-1185">Reference proteome</keyword>
<reference evidence="4 5" key="1">
    <citation type="submission" date="2017-05" db="EMBL/GenBank/DDBJ databases">
        <title>Lactobacillus nurukis nov., sp. nov., isolated from nuruk.</title>
        <authorList>
            <person name="Kim S.-J."/>
        </authorList>
    </citation>
    <scope>NUCLEOTIDE SEQUENCE [LARGE SCALE GENOMIC DNA]</scope>
    <source>
        <strain evidence="4 5">SYF10-1a</strain>
    </source>
</reference>
<dbReference type="InterPro" id="IPR011991">
    <property type="entry name" value="ArsR-like_HTH"/>
</dbReference>
<evidence type="ECO:0000313" key="5">
    <source>
        <dbReference type="Proteomes" id="UP000235649"/>
    </source>
</evidence>
<dbReference type="CDD" id="cd00090">
    <property type="entry name" value="HTH_ARSR"/>
    <property type="match status" value="1"/>
</dbReference>
<feature type="compositionally biased region" description="Polar residues" evidence="2">
    <location>
        <begin position="155"/>
        <end position="164"/>
    </location>
</feature>
<evidence type="ECO:0000256" key="2">
    <source>
        <dbReference type="SAM" id="MobiDB-lite"/>
    </source>
</evidence>